<comment type="cofactor">
    <cofactor evidence="1">
        <name>Mn(2+)</name>
        <dbReference type="ChEBI" id="CHEBI:29035"/>
    </cofactor>
</comment>
<dbReference type="Pfam" id="PF00293">
    <property type="entry name" value="NUDIX"/>
    <property type="match status" value="1"/>
</dbReference>
<reference evidence="9" key="1">
    <citation type="journal article" date="2019" name="Int. J. Syst. Evol. Microbiol.">
        <title>The Global Catalogue of Microorganisms (GCM) 10K type strain sequencing project: providing services to taxonomists for standard genome sequencing and annotation.</title>
        <authorList>
            <consortium name="The Broad Institute Genomics Platform"/>
            <consortium name="The Broad Institute Genome Sequencing Center for Infectious Disease"/>
            <person name="Wu L."/>
            <person name="Ma J."/>
        </authorList>
    </citation>
    <scope>NUCLEOTIDE SEQUENCE [LARGE SCALE GENOMIC DNA]</scope>
    <source>
        <strain evidence="9">KCTC 52487</strain>
    </source>
</reference>
<evidence type="ECO:0000313" key="8">
    <source>
        <dbReference type="EMBL" id="MFC2926825.1"/>
    </source>
</evidence>
<dbReference type="InterPro" id="IPR020084">
    <property type="entry name" value="NUDIX_hydrolase_CS"/>
</dbReference>
<dbReference type="Gene3D" id="3.90.79.10">
    <property type="entry name" value="Nucleoside Triphosphate Pyrophosphohydrolase"/>
    <property type="match status" value="1"/>
</dbReference>
<proteinExistence type="predicted"/>
<dbReference type="InterPro" id="IPR000086">
    <property type="entry name" value="NUDIX_hydrolase_dom"/>
</dbReference>
<organism evidence="8 9">
    <name type="scientific">Hyphobacterium vulgare</name>
    <dbReference type="NCBI Taxonomy" id="1736751"/>
    <lineage>
        <taxon>Bacteria</taxon>
        <taxon>Pseudomonadati</taxon>
        <taxon>Pseudomonadota</taxon>
        <taxon>Alphaproteobacteria</taxon>
        <taxon>Maricaulales</taxon>
        <taxon>Maricaulaceae</taxon>
        <taxon>Hyphobacterium</taxon>
    </lineage>
</organism>
<dbReference type="PROSITE" id="PS51462">
    <property type="entry name" value="NUDIX"/>
    <property type="match status" value="1"/>
</dbReference>
<dbReference type="InterPro" id="IPR015797">
    <property type="entry name" value="NUDIX_hydrolase-like_dom_sf"/>
</dbReference>
<dbReference type="SUPFAM" id="SSF55811">
    <property type="entry name" value="Nudix"/>
    <property type="match status" value="1"/>
</dbReference>
<comment type="caution">
    <text evidence="8">The sequence shown here is derived from an EMBL/GenBank/DDBJ whole genome shotgun (WGS) entry which is preliminary data.</text>
</comment>
<evidence type="ECO:0000256" key="2">
    <source>
        <dbReference type="ARBA" id="ARBA00001946"/>
    </source>
</evidence>
<keyword evidence="3" id="KW-0479">Metal-binding</keyword>
<dbReference type="CDD" id="cd03426">
    <property type="entry name" value="NUDIX_CoAse_Nudt7"/>
    <property type="match status" value="1"/>
</dbReference>
<evidence type="ECO:0000256" key="6">
    <source>
        <dbReference type="ARBA" id="ARBA00023211"/>
    </source>
</evidence>
<keyword evidence="9" id="KW-1185">Reference proteome</keyword>
<protein>
    <submittedName>
        <fullName evidence="8">NUDIX hydrolase</fullName>
        <ecNumber evidence="8">3.6.1.55</ecNumber>
    </submittedName>
</protein>
<dbReference type="InterPro" id="IPR045121">
    <property type="entry name" value="CoAse"/>
</dbReference>
<dbReference type="RefSeq" id="WP_343165152.1">
    <property type="nucleotide sequence ID" value="NZ_JBHRSV010000026.1"/>
</dbReference>
<name>A0ABV6ZZ77_9PROT</name>
<sequence>MSTRSLLDLLQSKLDPVEGEDARPRRGDNDLNDVVFPERTLRPAAVLAPIVLHDGPPRFILTLRADHLAAHAGQVAFPGGRAMPGETLPQAALRETREEIGITADLIDLVGRFDSYETVTGFHVTPFVGIVKPGFVVRPDPGEVADVFETPFDWLMDAANHQTHEREFQGRMRRYYAMPWEGRYIWGATAGMLRALHERLYD</sequence>
<dbReference type="EC" id="3.6.1.55" evidence="8"/>
<dbReference type="PROSITE" id="PS00893">
    <property type="entry name" value="NUDIX_BOX"/>
    <property type="match status" value="1"/>
</dbReference>
<keyword evidence="5" id="KW-0460">Magnesium</keyword>
<dbReference type="PANTHER" id="PTHR12992">
    <property type="entry name" value="NUDIX HYDROLASE"/>
    <property type="match status" value="1"/>
</dbReference>
<dbReference type="GO" id="GO:0035539">
    <property type="term" value="F:8-oxo-7,8-dihydrodeoxyguanosine triphosphate pyrophosphatase activity"/>
    <property type="evidence" value="ECO:0007669"/>
    <property type="project" value="UniProtKB-EC"/>
</dbReference>
<evidence type="ECO:0000313" key="9">
    <source>
        <dbReference type="Proteomes" id="UP001595379"/>
    </source>
</evidence>
<dbReference type="EMBL" id="JBHRSV010000026">
    <property type="protein sequence ID" value="MFC2926825.1"/>
    <property type="molecule type" value="Genomic_DNA"/>
</dbReference>
<feature type="domain" description="Nudix hydrolase" evidence="7">
    <location>
        <begin position="41"/>
        <end position="174"/>
    </location>
</feature>
<gene>
    <name evidence="8" type="ORF">ACFOOR_11970</name>
</gene>
<comment type="cofactor">
    <cofactor evidence="2">
        <name>Mg(2+)</name>
        <dbReference type="ChEBI" id="CHEBI:18420"/>
    </cofactor>
</comment>
<evidence type="ECO:0000256" key="1">
    <source>
        <dbReference type="ARBA" id="ARBA00001936"/>
    </source>
</evidence>
<evidence type="ECO:0000259" key="7">
    <source>
        <dbReference type="PROSITE" id="PS51462"/>
    </source>
</evidence>
<keyword evidence="6" id="KW-0464">Manganese</keyword>
<dbReference type="PANTHER" id="PTHR12992:SF11">
    <property type="entry name" value="MITOCHONDRIAL COENZYME A DIPHOSPHATASE NUDT8"/>
    <property type="match status" value="1"/>
</dbReference>
<accession>A0ABV6ZZ77</accession>
<evidence type="ECO:0000256" key="4">
    <source>
        <dbReference type="ARBA" id="ARBA00022801"/>
    </source>
</evidence>
<keyword evidence="4 8" id="KW-0378">Hydrolase</keyword>
<dbReference type="Proteomes" id="UP001595379">
    <property type="component" value="Unassembled WGS sequence"/>
</dbReference>
<evidence type="ECO:0000256" key="5">
    <source>
        <dbReference type="ARBA" id="ARBA00022842"/>
    </source>
</evidence>
<evidence type="ECO:0000256" key="3">
    <source>
        <dbReference type="ARBA" id="ARBA00022723"/>
    </source>
</evidence>